<evidence type="ECO:0000259" key="2">
    <source>
        <dbReference type="Pfam" id="PF00534"/>
    </source>
</evidence>
<dbReference type="SUPFAM" id="SSF53756">
    <property type="entry name" value="UDP-Glycosyltransferase/glycogen phosphorylase"/>
    <property type="match status" value="2"/>
</dbReference>
<dbReference type="Pfam" id="PF00534">
    <property type="entry name" value="Glycos_transf_1"/>
    <property type="match status" value="2"/>
</dbReference>
<sequence>MTRKLKVLLYGDVDLNIMDGSAVWLTSIANTLNYDSNINVDMLLKARVRNKQLFSEVDNLEHVNIIDTFNQFTDINFKNGNRMNVKEAVDLINRLHNTKEYDCIIVRGFDIVKELLHIPNIVAVTIPYITNFTHDLSKISKEEIELLIQIYRSFPQMFVQTPQMGDLFKEITNVNGDKLNLLFPMIPDYTEEKPDFKNVNNSIVYTGKFAEDWYTEEILTAFEKLNNIDSTITLNIAGDKFQGNLIRKRDIISARMNEAQNINWVGSVSRSNSMELVKQSDIGIAWRSLNIDNSDSVELSTKLLEYGRLGKPVLLRRTQMHEELLGQDYPLFIDHEDEFVNKSLEILNNRKLYRKAAKRIYNSCEKYTFYEAYKRLRPLLWSFNKEKVKLVFAGHDLKFIKMAIDYFEEHPAYEVKIDQWKGHTGHDIEASKKYLEWADIIFCEWGLGNAVWYSNNKKKGQKLIVRMHLQERVTEHPSNFQMDNIDRVIAISPFIYEEFNRVSKIPREKMTMIYNMIDTEKYNKTKYTNQNIMFNIGICGILPSRKRLDRALNVFEALWKRDKRYKLYIKSKLPQEVPWLMNREEEKVYYNQVFERINNSPWGDNVIFDKHGNDMDEWFRKIGFVLSTSDYESFHLAPMEGMASGSIPVVLNWPGAETIYTKEYIFETEESIVEFISSNQNVPKVKKEKLIKCTKEFDKKVIIRNIENLIRDI</sequence>
<dbReference type="PANTHER" id="PTHR46401">
    <property type="entry name" value="GLYCOSYLTRANSFERASE WBBK-RELATED"/>
    <property type="match status" value="1"/>
</dbReference>
<keyword evidence="1 3" id="KW-0808">Transferase</keyword>
<dbReference type="Proteomes" id="UP001597451">
    <property type="component" value="Unassembled WGS sequence"/>
</dbReference>
<comment type="caution">
    <text evidence="3">The sequence shown here is derived from an EMBL/GenBank/DDBJ whole genome shotgun (WGS) entry which is preliminary data.</text>
</comment>
<dbReference type="CDD" id="cd03801">
    <property type="entry name" value="GT4_PimA-like"/>
    <property type="match status" value="1"/>
</dbReference>
<protein>
    <submittedName>
        <fullName evidence="3">Glycosyltransferase</fullName>
        <ecNumber evidence="3">2.4.-.-</ecNumber>
    </submittedName>
</protein>
<dbReference type="EC" id="2.4.-.-" evidence="3"/>
<name>A0ABW5PWZ4_9BACI</name>
<dbReference type="InterPro" id="IPR001296">
    <property type="entry name" value="Glyco_trans_1"/>
</dbReference>
<feature type="domain" description="Glycosyl transferase family 1" evidence="2">
    <location>
        <begin position="539"/>
        <end position="662"/>
    </location>
</feature>
<dbReference type="EMBL" id="JBHUMX010000006">
    <property type="protein sequence ID" value="MFD2627847.1"/>
    <property type="molecule type" value="Genomic_DNA"/>
</dbReference>
<evidence type="ECO:0000256" key="1">
    <source>
        <dbReference type="ARBA" id="ARBA00022679"/>
    </source>
</evidence>
<accession>A0ABW5PWZ4</accession>
<dbReference type="GO" id="GO:0016757">
    <property type="term" value="F:glycosyltransferase activity"/>
    <property type="evidence" value="ECO:0007669"/>
    <property type="project" value="UniProtKB-KW"/>
</dbReference>
<dbReference type="RefSeq" id="WP_379560506.1">
    <property type="nucleotide sequence ID" value="NZ_JBHUMX010000006.1"/>
</dbReference>
<gene>
    <name evidence="3" type="ORF">ACFSUN_03435</name>
</gene>
<reference evidence="4" key="1">
    <citation type="journal article" date="2019" name="Int. J. Syst. Evol. Microbiol.">
        <title>The Global Catalogue of Microorganisms (GCM) 10K type strain sequencing project: providing services to taxonomists for standard genome sequencing and annotation.</title>
        <authorList>
            <consortium name="The Broad Institute Genomics Platform"/>
            <consortium name="The Broad Institute Genome Sequencing Center for Infectious Disease"/>
            <person name="Wu L."/>
            <person name="Ma J."/>
        </authorList>
    </citation>
    <scope>NUCLEOTIDE SEQUENCE [LARGE SCALE GENOMIC DNA]</scope>
    <source>
        <strain evidence="4">TISTR 1858</strain>
    </source>
</reference>
<evidence type="ECO:0000313" key="4">
    <source>
        <dbReference type="Proteomes" id="UP001597451"/>
    </source>
</evidence>
<feature type="domain" description="Glycosyl transferase family 1" evidence="2">
    <location>
        <begin position="195"/>
        <end position="361"/>
    </location>
</feature>
<keyword evidence="4" id="KW-1185">Reference proteome</keyword>
<dbReference type="PANTHER" id="PTHR46401:SF2">
    <property type="entry name" value="GLYCOSYLTRANSFERASE WBBK-RELATED"/>
    <property type="match status" value="1"/>
</dbReference>
<dbReference type="Gene3D" id="3.40.50.2000">
    <property type="entry name" value="Glycogen Phosphorylase B"/>
    <property type="match status" value="3"/>
</dbReference>
<proteinExistence type="predicted"/>
<keyword evidence="3" id="KW-0328">Glycosyltransferase</keyword>
<evidence type="ECO:0000313" key="3">
    <source>
        <dbReference type="EMBL" id="MFD2627847.1"/>
    </source>
</evidence>
<organism evidence="3 4">
    <name type="scientific">Oceanobacillus kapialis</name>
    <dbReference type="NCBI Taxonomy" id="481353"/>
    <lineage>
        <taxon>Bacteria</taxon>
        <taxon>Bacillati</taxon>
        <taxon>Bacillota</taxon>
        <taxon>Bacilli</taxon>
        <taxon>Bacillales</taxon>
        <taxon>Bacillaceae</taxon>
        <taxon>Oceanobacillus</taxon>
    </lineage>
</organism>